<dbReference type="Proteomes" id="UP000622648">
    <property type="component" value="Unassembled WGS sequence"/>
</dbReference>
<dbReference type="Proteomes" id="UP000295684">
    <property type="component" value="Unassembled WGS sequence"/>
</dbReference>
<protein>
    <submittedName>
        <fullName evidence="2">Uncharacterized protein</fullName>
    </submittedName>
</protein>
<reference evidence="4" key="2">
    <citation type="journal article" date="2019" name="Int. J. Syst. Evol. Microbiol.">
        <title>The Global Catalogue of Microorganisms (GCM) 10K type strain sequencing project: providing services to taxonomists for standard genome sequencing and annotation.</title>
        <authorList>
            <consortium name="The Broad Institute Genomics Platform"/>
            <consortium name="The Broad Institute Genome Sequencing Center for Infectious Disease"/>
            <person name="Wu L."/>
            <person name="Ma J."/>
        </authorList>
    </citation>
    <scope>NUCLEOTIDE SEQUENCE [LARGE SCALE GENOMIC DNA]</scope>
    <source>
        <strain evidence="4">CGMCC 1.15644</strain>
    </source>
</reference>
<reference evidence="1" key="4">
    <citation type="submission" date="2024-05" db="EMBL/GenBank/DDBJ databases">
        <authorList>
            <person name="Sun Q."/>
            <person name="Zhou Y."/>
        </authorList>
    </citation>
    <scope>NUCLEOTIDE SEQUENCE</scope>
    <source>
        <strain evidence="1">CGMCC 1.15644</strain>
    </source>
</reference>
<reference evidence="2 3" key="3">
    <citation type="submission" date="2019-03" db="EMBL/GenBank/DDBJ databases">
        <title>Genomic Encyclopedia of Type Strains, Phase IV (KMG-IV): sequencing the most valuable type-strain genomes for metagenomic binning, comparative biology and taxonomic classification.</title>
        <authorList>
            <person name="Goeker M."/>
        </authorList>
    </citation>
    <scope>NUCLEOTIDE SEQUENCE [LARGE SCALE GENOMIC DNA]</scope>
    <source>
        <strain evidence="2 3">DSM 103236</strain>
    </source>
</reference>
<sequence>MKKFLKITAAIFLLLLIFFVGLFKYRQYNANQISVPKEATAIIKISMDEIYKSLAMNMLLNAEYYLKSDTNKKIDISTRNFKHGLKIPASVYFYTIKDQPETALFSRFEINQFNDFETFIKNKLGFKILKKQNGITFAGSELGNVIVCYDLSNVAVVVSGDARNFDSALMNVLKENNFQKIGSKFKSLKESTHHIAYFDAENSVTTDFNNGEININADFANHFLIPAAKPNHRKFSKESTAIAWLNADFVKSPNKKIRLKNSILERDSLLKYYKGYLDFEWTNTTTQTDSIITYEYNDDFEKTEKVALQKRSVPNLMLNIKAEKNLLIKYLNEKQVVNLDSGTMSKTVFPLYKVFVGGNQNQLQLTTNKNNKIDTTQIPANEFFSLNVDFVKLNSSMNIPGLTQRLKLFKHLEVKGTSMTTEQIQLRGKVTLNNVQVNALYQILKDF</sequence>
<organism evidence="2 3">
    <name type="scientific">Pedobacter psychrotolerans</name>
    <dbReference type="NCBI Taxonomy" id="1843235"/>
    <lineage>
        <taxon>Bacteria</taxon>
        <taxon>Pseudomonadati</taxon>
        <taxon>Bacteroidota</taxon>
        <taxon>Sphingobacteriia</taxon>
        <taxon>Sphingobacteriales</taxon>
        <taxon>Sphingobacteriaceae</taxon>
        <taxon>Pedobacter</taxon>
    </lineage>
</organism>
<dbReference type="OrthoDB" id="637901at2"/>
<name>A0A4R2H567_9SPHI</name>
<keyword evidence="4" id="KW-1185">Reference proteome</keyword>
<proteinExistence type="predicted"/>
<dbReference type="EMBL" id="SLWO01000008">
    <property type="protein sequence ID" value="TCO20647.1"/>
    <property type="molecule type" value="Genomic_DNA"/>
</dbReference>
<comment type="caution">
    <text evidence="2">The sequence shown here is derived from an EMBL/GenBank/DDBJ whole genome shotgun (WGS) entry which is preliminary data.</text>
</comment>
<evidence type="ECO:0000313" key="2">
    <source>
        <dbReference type="EMBL" id="TCO20647.1"/>
    </source>
</evidence>
<evidence type="ECO:0000313" key="3">
    <source>
        <dbReference type="Proteomes" id="UP000295684"/>
    </source>
</evidence>
<reference evidence="1" key="1">
    <citation type="journal article" date="2014" name="Int. J. Syst. Evol. Microbiol.">
        <title>Complete genome of a new Firmicutes species belonging to the dominant human colonic microbiota ('Ruminococcus bicirculans') reveals two chromosomes and a selective capacity to utilize plant glucans.</title>
        <authorList>
            <consortium name="NISC Comparative Sequencing Program"/>
            <person name="Wegmann U."/>
            <person name="Louis P."/>
            <person name="Goesmann A."/>
            <person name="Henrissat B."/>
            <person name="Duncan S.H."/>
            <person name="Flint H.J."/>
        </authorList>
    </citation>
    <scope>NUCLEOTIDE SEQUENCE</scope>
    <source>
        <strain evidence="1">CGMCC 1.15644</strain>
    </source>
</reference>
<gene>
    <name evidence="2" type="ORF">EV200_10887</name>
    <name evidence="1" type="ORF">GCM10011413_37070</name>
</gene>
<dbReference type="EMBL" id="BMJO01000007">
    <property type="protein sequence ID" value="GGE67057.1"/>
    <property type="molecule type" value="Genomic_DNA"/>
</dbReference>
<evidence type="ECO:0000313" key="1">
    <source>
        <dbReference type="EMBL" id="GGE67057.1"/>
    </source>
</evidence>
<dbReference type="RefSeq" id="WP_132535409.1">
    <property type="nucleotide sequence ID" value="NZ_BMJO01000007.1"/>
</dbReference>
<evidence type="ECO:0000313" key="4">
    <source>
        <dbReference type="Proteomes" id="UP000622648"/>
    </source>
</evidence>
<accession>A0A4R2H567</accession>
<dbReference type="AlphaFoldDB" id="A0A4R2H567"/>